<gene>
    <name evidence="1" type="ORF">ERS008530_03498</name>
</gene>
<dbReference type="EMBL" id="CPZJ01000016">
    <property type="protein sequence ID" value="CNG32229.1"/>
    <property type="molecule type" value="Genomic_DNA"/>
</dbReference>
<evidence type="ECO:0000313" key="1">
    <source>
        <dbReference type="EMBL" id="CNG32229.1"/>
    </source>
</evidence>
<organism evidence="1 2">
    <name type="scientific">Yersinia intermedia</name>
    <dbReference type="NCBI Taxonomy" id="631"/>
    <lineage>
        <taxon>Bacteria</taxon>
        <taxon>Pseudomonadati</taxon>
        <taxon>Pseudomonadota</taxon>
        <taxon>Gammaproteobacteria</taxon>
        <taxon>Enterobacterales</taxon>
        <taxon>Yersiniaceae</taxon>
        <taxon>Yersinia</taxon>
    </lineage>
</organism>
<dbReference type="Proteomes" id="UP000038750">
    <property type="component" value="Unassembled WGS sequence"/>
</dbReference>
<accession>A0A0T9MPS3</accession>
<protein>
    <submittedName>
        <fullName evidence="1">Uncharacterized protein</fullName>
    </submittedName>
</protein>
<proteinExistence type="predicted"/>
<evidence type="ECO:0000313" key="2">
    <source>
        <dbReference type="Proteomes" id="UP000038750"/>
    </source>
</evidence>
<sequence length="139" mass="15138">MPGATAVDEADKKLAFLEAIVNADDATTVGDIRAFIDDLDAVRFNRNKISKQLSKLDLASPALEPEVIESMKNCGAVTIEQLTKGRWAPKLTALGHTSINHSSIKNAIAPRFFMLSDARCVKARQNLGTMAIPRAKCVW</sequence>
<name>A0A0T9MPS3_YERIN</name>
<dbReference type="AlphaFoldDB" id="A0A0T9MPS3"/>
<reference evidence="1 2" key="1">
    <citation type="submission" date="2015-03" db="EMBL/GenBank/DDBJ databases">
        <authorList>
            <person name="Murphy D."/>
        </authorList>
    </citation>
    <scope>NUCLEOTIDE SEQUENCE [LARGE SCALE GENOMIC DNA]</scope>
    <source>
        <strain evidence="1 2">BR165/97</strain>
    </source>
</reference>